<dbReference type="RefSeq" id="WP_114468816.1">
    <property type="nucleotide sequence ID" value="NZ_QPJK01000004.1"/>
</dbReference>
<evidence type="ECO:0000313" key="3">
    <source>
        <dbReference type="Proteomes" id="UP000252884"/>
    </source>
</evidence>
<reference evidence="2 3" key="1">
    <citation type="submission" date="2018-07" db="EMBL/GenBank/DDBJ databases">
        <title>Genomic Encyclopedia of Type Strains, Phase IV (KMG-IV): sequencing the most valuable type-strain genomes for metagenomic binning, comparative biology and taxonomic classification.</title>
        <authorList>
            <person name="Goeker M."/>
        </authorList>
    </citation>
    <scope>NUCLEOTIDE SEQUENCE [LARGE SCALE GENOMIC DNA]</scope>
    <source>
        <strain evidence="2 3">DSM 21634</strain>
    </source>
</reference>
<evidence type="ECO:0000259" key="1">
    <source>
        <dbReference type="Pfam" id="PF13761"/>
    </source>
</evidence>
<dbReference type="Pfam" id="PF13761">
    <property type="entry name" value="DUF4166"/>
    <property type="match status" value="1"/>
</dbReference>
<proteinExistence type="predicted"/>
<dbReference type="InterPro" id="IPR025311">
    <property type="entry name" value="DUF4166"/>
</dbReference>
<dbReference type="AlphaFoldDB" id="A0A368XUI3"/>
<dbReference type="Proteomes" id="UP000252884">
    <property type="component" value="Unassembled WGS sequence"/>
</dbReference>
<organism evidence="2 3">
    <name type="scientific">Pseudorhodoferax soli</name>
    <dbReference type="NCBI Taxonomy" id="545864"/>
    <lineage>
        <taxon>Bacteria</taxon>
        <taxon>Pseudomonadati</taxon>
        <taxon>Pseudomonadota</taxon>
        <taxon>Betaproteobacteria</taxon>
        <taxon>Burkholderiales</taxon>
        <taxon>Comamonadaceae</taxon>
    </lineage>
</organism>
<feature type="domain" description="DUF4166" evidence="1">
    <location>
        <begin position="16"/>
        <end position="186"/>
    </location>
</feature>
<keyword evidence="3" id="KW-1185">Reference proteome</keyword>
<name>A0A368XUI3_9BURK</name>
<comment type="caution">
    <text evidence="2">The sequence shown here is derived from an EMBL/GenBank/DDBJ whole genome shotgun (WGS) entry which is preliminary data.</text>
</comment>
<sequence length="190" mass="21684">MSQLMQQILGADWDRLPPALQAHYRDEGSRDVGHLDIAFHVWLLPLLWAMRLLGALVHRRGQAVETTVLKHAEGGRQHWRRTLRYGDGRVLRFDSHRVASGPGRLIEFVNPVLGLELVPSVVGEQLHYRGTRMVAKLGPWLLTVPEWLVLGHTTIVEQAVGARHYAMDFRMTHPLFGELFRYAGRFEADV</sequence>
<gene>
    <name evidence="2" type="ORF">DES41_104432</name>
</gene>
<dbReference type="OrthoDB" id="8844917at2"/>
<accession>A0A368XUI3</accession>
<evidence type="ECO:0000313" key="2">
    <source>
        <dbReference type="EMBL" id="RCW71612.1"/>
    </source>
</evidence>
<protein>
    <submittedName>
        <fullName evidence="2">Uncharacterized protein DUF4166</fullName>
    </submittedName>
</protein>
<dbReference type="EMBL" id="QPJK01000004">
    <property type="protein sequence ID" value="RCW71612.1"/>
    <property type="molecule type" value="Genomic_DNA"/>
</dbReference>